<protein>
    <recommendedName>
        <fullName evidence="3">Bh protein</fullName>
    </recommendedName>
</protein>
<reference evidence="1" key="1">
    <citation type="submission" date="2018-02" db="EMBL/GenBank/DDBJ databases">
        <authorList>
            <person name="Kim S.-K."/>
            <person name="Jung H.-I."/>
            <person name="Lee S.-W."/>
        </authorList>
    </citation>
    <scope>NUCLEOTIDE SEQUENCE</scope>
    <source>
        <strain evidence="1">SK3146</strain>
    </source>
</reference>
<name>A0ABY4RLL0_9BACL</name>
<accession>A0ABY4RLL0</accession>
<dbReference type="RefSeq" id="WP_249865323.1">
    <property type="nucleotide sequence ID" value="NZ_CP027059.1"/>
</dbReference>
<dbReference type="Proteomes" id="UP001057134">
    <property type="component" value="Chromosome"/>
</dbReference>
<organism evidence="1 2">
    <name type="scientific">Paenibacillus konkukensis</name>
    <dbReference type="NCBI Taxonomy" id="2020716"/>
    <lineage>
        <taxon>Bacteria</taxon>
        <taxon>Bacillati</taxon>
        <taxon>Bacillota</taxon>
        <taxon>Bacilli</taxon>
        <taxon>Bacillales</taxon>
        <taxon>Paenibacillaceae</taxon>
        <taxon>Paenibacillus</taxon>
    </lineage>
</organism>
<gene>
    <name evidence="1" type="ORF">SK3146_02455</name>
</gene>
<evidence type="ECO:0000313" key="1">
    <source>
        <dbReference type="EMBL" id="UQZ83271.1"/>
    </source>
</evidence>
<evidence type="ECO:0008006" key="3">
    <source>
        <dbReference type="Google" id="ProtNLM"/>
    </source>
</evidence>
<dbReference type="EMBL" id="CP027059">
    <property type="protein sequence ID" value="UQZ83271.1"/>
    <property type="molecule type" value="Genomic_DNA"/>
</dbReference>
<proteinExistence type="predicted"/>
<keyword evidence="2" id="KW-1185">Reference proteome</keyword>
<reference evidence="1" key="2">
    <citation type="journal article" date="2021" name="J Anim Sci Technol">
        <title>Complete genome sequence of Paenibacillus konkukensis sp. nov. SK3146 as a potential probiotic strain.</title>
        <authorList>
            <person name="Jung H.I."/>
            <person name="Park S."/>
            <person name="Niu K.M."/>
            <person name="Lee S.W."/>
            <person name="Kothari D."/>
            <person name="Yi K.J."/>
            <person name="Kim S.K."/>
        </authorList>
    </citation>
    <scope>NUCLEOTIDE SEQUENCE</scope>
    <source>
        <strain evidence="1">SK3146</strain>
    </source>
</reference>
<sequence length="112" mass="13647">MKETRLEAFLYCTQCKQEHHHVIGYMNDRISEIQCRNCGRLLSLKIDLAHELYDEVYRRIRSKPSRMTEEYRSDVSRFLLNLPARVVSKPYRVFQEAKQIRGYFKKYRVNKR</sequence>
<evidence type="ECO:0000313" key="2">
    <source>
        <dbReference type="Proteomes" id="UP001057134"/>
    </source>
</evidence>